<dbReference type="OrthoDB" id="6077919at2759"/>
<dbReference type="RefSeq" id="XP_016645658.1">
    <property type="nucleotide sequence ID" value="XM_016784542.1"/>
</dbReference>
<dbReference type="EMBL" id="JOWA01000055">
    <property type="protein sequence ID" value="KEZ45859.1"/>
    <property type="molecule type" value="Genomic_DNA"/>
</dbReference>
<dbReference type="AlphaFoldDB" id="A0A084GEU7"/>
<organism evidence="1 2">
    <name type="scientific">Pseudallescheria apiosperma</name>
    <name type="common">Scedosporium apiospermum</name>
    <dbReference type="NCBI Taxonomy" id="563466"/>
    <lineage>
        <taxon>Eukaryota</taxon>
        <taxon>Fungi</taxon>
        <taxon>Dikarya</taxon>
        <taxon>Ascomycota</taxon>
        <taxon>Pezizomycotina</taxon>
        <taxon>Sordariomycetes</taxon>
        <taxon>Hypocreomycetidae</taxon>
        <taxon>Microascales</taxon>
        <taxon>Microascaceae</taxon>
        <taxon>Scedosporium</taxon>
    </lineage>
</organism>
<sequence length="102" mass="11180">MHLNSRVHRGKQIQCPLCKGCFATATGLTHHVETGSCPNAVGLGRDTQFKFVRNKDPGGIITKNMIGWYGSAQYEATSNSYNSYHQGWSAISVIAFSERCLA</sequence>
<dbReference type="KEGG" id="sapo:SAPIO_CDS1221"/>
<proteinExistence type="predicted"/>
<keyword evidence="2" id="KW-1185">Reference proteome</keyword>
<accession>A0A084GEU7</accession>
<evidence type="ECO:0000313" key="2">
    <source>
        <dbReference type="Proteomes" id="UP000028545"/>
    </source>
</evidence>
<dbReference type="VEuPathDB" id="FungiDB:SAPIO_CDS1221"/>
<comment type="caution">
    <text evidence="1">The sequence shown here is derived from an EMBL/GenBank/DDBJ whole genome shotgun (WGS) entry which is preliminary data.</text>
</comment>
<reference evidence="1 2" key="1">
    <citation type="journal article" date="2014" name="Genome Announc.">
        <title>Draft genome sequence of the pathogenic fungus Scedosporium apiospermum.</title>
        <authorList>
            <person name="Vandeputte P."/>
            <person name="Ghamrawi S."/>
            <person name="Rechenmann M."/>
            <person name="Iltis A."/>
            <person name="Giraud S."/>
            <person name="Fleury M."/>
            <person name="Thornton C."/>
            <person name="Delhaes L."/>
            <person name="Meyer W."/>
            <person name="Papon N."/>
            <person name="Bouchara J.P."/>
        </authorList>
    </citation>
    <scope>NUCLEOTIDE SEQUENCE [LARGE SCALE GENOMIC DNA]</scope>
    <source>
        <strain evidence="1 2">IHEM 14462</strain>
    </source>
</reference>
<dbReference type="Proteomes" id="UP000028545">
    <property type="component" value="Unassembled WGS sequence"/>
</dbReference>
<evidence type="ECO:0000313" key="1">
    <source>
        <dbReference type="EMBL" id="KEZ45859.1"/>
    </source>
</evidence>
<gene>
    <name evidence="1" type="ORF">SAPIO_CDS1221</name>
</gene>
<dbReference type="HOGENOM" id="CLU_2279091_0_0_1"/>
<protein>
    <recommendedName>
        <fullName evidence="3">C2H2-type domain-containing protein</fullName>
    </recommendedName>
</protein>
<evidence type="ECO:0008006" key="3">
    <source>
        <dbReference type="Google" id="ProtNLM"/>
    </source>
</evidence>
<dbReference type="GeneID" id="27720293"/>
<name>A0A084GEU7_PSEDA</name>